<evidence type="ECO:0000313" key="1">
    <source>
        <dbReference type="EMBL" id="MEJ8826279.1"/>
    </source>
</evidence>
<comment type="caution">
    <text evidence="1">The sequence shown here is derived from an EMBL/GenBank/DDBJ whole genome shotgun (WGS) entry which is preliminary data.</text>
</comment>
<keyword evidence="2" id="KW-1185">Reference proteome</keyword>
<dbReference type="Proteomes" id="UP001363010">
    <property type="component" value="Unassembled WGS sequence"/>
</dbReference>
<evidence type="ECO:0000313" key="2">
    <source>
        <dbReference type="Proteomes" id="UP001363010"/>
    </source>
</evidence>
<proteinExistence type="predicted"/>
<dbReference type="RefSeq" id="WP_340367316.1">
    <property type="nucleotide sequence ID" value="NZ_JBBKZV010000031.1"/>
</dbReference>
<sequence>MEMHLEMNGSVEGWRVLKLILSEIGLSDVEERGEFWLRAVLGHGELTVGTSWGASWGAAPKDGMIRAEGNHGCDFIVTGHLVFRIYVYDEAVATIKAFLTALSERTNMLFVLSFQYEEVRAIRDEERGFLWLW</sequence>
<name>A0ABU8W9T1_9BURK</name>
<gene>
    <name evidence="1" type="ORF">WKW80_30370</name>
</gene>
<organism evidence="1 2">
    <name type="scientific">Variovorax humicola</name>
    <dbReference type="NCBI Taxonomy" id="1769758"/>
    <lineage>
        <taxon>Bacteria</taxon>
        <taxon>Pseudomonadati</taxon>
        <taxon>Pseudomonadota</taxon>
        <taxon>Betaproteobacteria</taxon>
        <taxon>Burkholderiales</taxon>
        <taxon>Comamonadaceae</taxon>
        <taxon>Variovorax</taxon>
    </lineage>
</organism>
<dbReference type="EMBL" id="JBBKZV010000031">
    <property type="protein sequence ID" value="MEJ8826279.1"/>
    <property type="molecule type" value="Genomic_DNA"/>
</dbReference>
<protein>
    <submittedName>
        <fullName evidence="1">Uncharacterized protein</fullName>
    </submittedName>
</protein>
<accession>A0ABU8W9T1</accession>
<reference evidence="1 2" key="1">
    <citation type="submission" date="2024-03" db="EMBL/GenBank/DDBJ databases">
        <title>Novel species of the genus Variovorax.</title>
        <authorList>
            <person name="Liu Q."/>
            <person name="Xin Y.-H."/>
        </authorList>
    </citation>
    <scope>NUCLEOTIDE SEQUENCE [LARGE SCALE GENOMIC DNA]</scope>
    <source>
        <strain evidence="1 2">KACC 18501</strain>
    </source>
</reference>